<keyword evidence="2" id="KW-1185">Reference proteome</keyword>
<keyword evidence="1" id="KW-0687">Ribonucleoprotein</keyword>
<accession>A0ACC1IVC0</accession>
<reference evidence="1" key="1">
    <citation type="submission" date="2022-07" db="EMBL/GenBank/DDBJ databases">
        <title>Phylogenomic reconstructions and comparative analyses of Kickxellomycotina fungi.</title>
        <authorList>
            <person name="Reynolds N.K."/>
            <person name="Stajich J.E."/>
            <person name="Barry K."/>
            <person name="Grigoriev I.V."/>
            <person name="Crous P."/>
            <person name="Smith M.E."/>
        </authorList>
    </citation>
    <scope>NUCLEOTIDE SEQUENCE</scope>
    <source>
        <strain evidence="1">Benny 63K</strain>
    </source>
</reference>
<comment type="caution">
    <text evidence="1">The sequence shown here is derived from an EMBL/GenBank/DDBJ whole genome shotgun (WGS) entry which is preliminary data.</text>
</comment>
<proteinExistence type="predicted"/>
<dbReference type="Proteomes" id="UP001150581">
    <property type="component" value="Unassembled WGS sequence"/>
</dbReference>
<name>A0ACC1IVC0_9FUNG</name>
<protein>
    <submittedName>
        <fullName evidence="1">Ribosomal protein P0 (A0) (L10E)</fullName>
    </submittedName>
</protein>
<gene>
    <name evidence="1" type="primary">RPP0</name>
    <name evidence="1" type="ORF">LPJ66_000791</name>
</gene>
<organism evidence="1 2">
    <name type="scientific">Kickxella alabastrina</name>
    <dbReference type="NCBI Taxonomy" id="61397"/>
    <lineage>
        <taxon>Eukaryota</taxon>
        <taxon>Fungi</taxon>
        <taxon>Fungi incertae sedis</taxon>
        <taxon>Zoopagomycota</taxon>
        <taxon>Kickxellomycotina</taxon>
        <taxon>Kickxellomycetes</taxon>
        <taxon>Kickxellales</taxon>
        <taxon>Kickxellaceae</taxon>
        <taxon>Kickxella</taxon>
    </lineage>
</organism>
<evidence type="ECO:0000313" key="2">
    <source>
        <dbReference type="Proteomes" id="UP001150581"/>
    </source>
</evidence>
<keyword evidence="1" id="KW-0689">Ribosomal protein</keyword>
<dbReference type="EMBL" id="JANBPG010000028">
    <property type="protein sequence ID" value="KAJ1901422.1"/>
    <property type="molecule type" value="Genomic_DNA"/>
</dbReference>
<sequence length="315" mass="33320">MGLSKGEKKAAYFGKLENLLSSYKSIFIVNVDNVGSQQMHMIRRALRGDAEILMGKNTMVRRALKLLAPENPQYESLLPFVRGNVGFVFTNSDLKDIRENIISNRVAAPARAGALAPVDVFVPAGNTGMEPGMTSFFQALSIPTKIARGSIEITSDVHLVKVGDKVGASEATLLNKLNISPFTYGLSVVQIYDNGTTFSSSVLDITDEDLITRLMEGINAIASISLAANYLSLPAVPHITINLFKEILAISVATDYTITAAESIKELLANPEAMAAAAAAASASSATPAAGGAAAAAVVEEEEESDDDMGFGLFD</sequence>
<evidence type="ECO:0000313" key="1">
    <source>
        <dbReference type="EMBL" id="KAJ1901422.1"/>
    </source>
</evidence>